<evidence type="ECO:0000256" key="3">
    <source>
        <dbReference type="ARBA" id="ARBA00022729"/>
    </source>
</evidence>
<reference evidence="7 8" key="1">
    <citation type="submission" date="2024-02" db="EMBL/GenBank/DDBJ databases">
        <authorList>
            <person name="Vignale AGUSTIN F."/>
            <person name="Sosa J E."/>
            <person name="Modenutti C."/>
        </authorList>
    </citation>
    <scope>NUCLEOTIDE SEQUENCE [LARGE SCALE GENOMIC DNA]</scope>
</reference>
<keyword evidence="5" id="KW-0472">Membrane</keyword>
<dbReference type="GO" id="GO:0016020">
    <property type="term" value="C:membrane"/>
    <property type="evidence" value="ECO:0007669"/>
    <property type="project" value="UniProtKB-SubCell"/>
</dbReference>
<keyword evidence="3" id="KW-0732">Signal</keyword>
<proteinExistence type="predicted"/>
<keyword evidence="8" id="KW-1185">Reference proteome</keyword>
<evidence type="ECO:0000313" key="7">
    <source>
        <dbReference type="EMBL" id="CAK9150413.1"/>
    </source>
</evidence>
<evidence type="ECO:0000256" key="2">
    <source>
        <dbReference type="ARBA" id="ARBA00022692"/>
    </source>
</evidence>
<keyword evidence="4" id="KW-1133">Transmembrane helix</keyword>
<dbReference type="AlphaFoldDB" id="A0ABC8S0G9"/>
<comment type="caution">
    <text evidence="7">The sequence shown here is derived from an EMBL/GenBank/DDBJ whole genome shotgun (WGS) entry which is preliminary data.</text>
</comment>
<evidence type="ECO:0000256" key="6">
    <source>
        <dbReference type="ARBA" id="ARBA00023180"/>
    </source>
</evidence>
<dbReference type="PANTHER" id="PTHR48061:SF2">
    <property type="entry name" value="RECEPTOR LIKE PROTEIN 30-LIKE"/>
    <property type="match status" value="1"/>
</dbReference>
<dbReference type="Gene3D" id="3.80.10.10">
    <property type="entry name" value="Ribonuclease Inhibitor"/>
    <property type="match status" value="1"/>
</dbReference>
<evidence type="ECO:0000256" key="5">
    <source>
        <dbReference type="ARBA" id="ARBA00023136"/>
    </source>
</evidence>
<gene>
    <name evidence="7" type="ORF">ILEXP_LOCUS18564</name>
</gene>
<evidence type="ECO:0000256" key="4">
    <source>
        <dbReference type="ARBA" id="ARBA00022989"/>
    </source>
</evidence>
<sequence>MQELPNLKNQSRLMTLDLSDNQLHGEIPNWIWELGNGRLRFVNLSHNLFSNLQEAYVIHRRDYIELHSNVLHGEILITPRTATYIHHSSNNFSSSIPTDIGNHLPSAFFLSISNNKVVVIIPGSICNASRLEVLDLSNNFLHGTGPSCLIEKNSTLKVLNLKGNNLTESRGIPFEQKFQPGQNTRVSAINI</sequence>
<protein>
    <submittedName>
        <fullName evidence="7">Uncharacterized protein</fullName>
    </submittedName>
</protein>
<dbReference type="InterPro" id="IPR046956">
    <property type="entry name" value="RLP23-like"/>
</dbReference>
<dbReference type="EMBL" id="CAUOFW020002036">
    <property type="protein sequence ID" value="CAK9150413.1"/>
    <property type="molecule type" value="Genomic_DNA"/>
</dbReference>
<dbReference type="PANTHER" id="PTHR48061">
    <property type="entry name" value="LEUCINE-RICH REPEAT RECEPTOR PROTEIN KINASE EMS1-LIKE-RELATED"/>
    <property type="match status" value="1"/>
</dbReference>
<dbReference type="InterPro" id="IPR032675">
    <property type="entry name" value="LRR_dom_sf"/>
</dbReference>
<dbReference type="PRINTS" id="PR00019">
    <property type="entry name" value="LEURICHRPT"/>
</dbReference>
<evidence type="ECO:0000256" key="1">
    <source>
        <dbReference type="ARBA" id="ARBA00004479"/>
    </source>
</evidence>
<dbReference type="Proteomes" id="UP001642360">
    <property type="component" value="Unassembled WGS sequence"/>
</dbReference>
<accession>A0ABC8S0G9</accession>
<name>A0ABC8S0G9_9AQUA</name>
<organism evidence="7 8">
    <name type="scientific">Ilex paraguariensis</name>
    <name type="common">yerba mate</name>
    <dbReference type="NCBI Taxonomy" id="185542"/>
    <lineage>
        <taxon>Eukaryota</taxon>
        <taxon>Viridiplantae</taxon>
        <taxon>Streptophyta</taxon>
        <taxon>Embryophyta</taxon>
        <taxon>Tracheophyta</taxon>
        <taxon>Spermatophyta</taxon>
        <taxon>Magnoliopsida</taxon>
        <taxon>eudicotyledons</taxon>
        <taxon>Gunneridae</taxon>
        <taxon>Pentapetalae</taxon>
        <taxon>asterids</taxon>
        <taxon>campanulids</taxon>
        <taxon>Aquifoliales</taxon>
        <taxon>Aquifoliaceae</taxon>
        <taxon>Ilex</taxon>
    </lineage>
</organism>
<comment type="subcellular location">
    <subcellularLocation>
        <location evidence="1">Membrane</location>
        <topology evidence="1">Single-pass type I membrane protein</topology>
    </subcellularLocation>
</comment>
<keyword evidence="6" id="KW-0325">Glycoprotein</keyword>
<dbReference type="Pfam" id="PF00560">
    <property type="entry name" value="LRR_1"/>
    <property type="match status" value="3"/>
</dbReference>
<keyword evidence="2" id="KW-0812">Transmembrane</keyword>
<dbReference type="InterPro" id="IPR001611">
    <property type="entry name" value="Leu-rich_rpt"/>
</dbReference>
<evidence type="ECO:0000313" key="8">
    <source>
        <dbReference type="Proteomes" id="UP001642360"/>
    </source>
</evidence>
<dbReference type="SUPFAM" id="SSF52058">
    <property type="entry name" value="L domain-like"/>
    <property type="match status" value="1"/>
</dbReference>